<accession>A0ABN7BB88</accession>
<evidence type="ECO:0000313" key="3">
    <source>
        <dbReference type="Proteomes" id="UP001307889"/>
    </source>
</evidence>
<dbReference type="Proteomes" id="UP001307889">
    <property type="component" value="Chromosome 13"/>
</dbReference>
<feature type="compositionally biased region" description="Basic and acidic residues" evidence="1">
    <location>
        <begin position="37"/>
        <end position="47"/>
    </location>
</feature>
<evidence type="ECO:0000256" key="1">
    <source>
        <dbReference type="SAM" id="MobiDB-lite"/>
    </source>
</evidence>
<dbReference type="EMBL" id="AP028921">
    <property type="protein sequence ID" value="BET01651.1"/>
    <property type="molecule type" value="Genomic_DNA"/>
</dbReference>
<gene>
    <name evidence="2" type="ORF">NTJ_14467</name>
</gene>
<evidence type="ECO:0000313" key="2">
    <source>
        <dbReference type="EMBL" id="BET01651.1"/>
    </source>
</evidence>
<sequence>MRDGISRENLINEACRRARCGCDVNTVVPWAMARRKLDPEGNTDRSSIRIQVANRVDELPSEESDSRQMLT</sequence>
<name>A0ABN7BB88_9HEMI</name>
<protein>
    <recommendedName>
        <fullName evidence="4">Transposase</fullName>
    </recommendedName>
</protein>
<reference evidence="2 3" key="1">
    <citation type="submission" date="2023-09" db="EMBL/GenBank/DDBJ databases">
        <title>Nesidiocoris tenuis whole genome shotgun sequence.</title>
        <authorList>
            <person name="Shibata T."/>
            <person name="Shimoda M."/>
            <person name="Kobayashi T."/>
            <person name="Uehara T."/>
        </authorList>
    </citation>
    <scope>NUCLEOTIDE SEQUENCE [LARGE SCALE GENOMIC DNA]</scope>
    <source>
        <strain evidence="2 3">Japan</strain>
    </source>
</reference>
<evidence type="ECO:0008006" key="4">
    <source>
        <dbReference type="Google" id="ProtNLM"/>
    </source>
</evidence>
<organism evidence="2 3">
    <name type="scientific">Nesidiocoris tenuis</name>
    <dbReference type="NCBI Taxonomy" id="355587"/>
    <lineage>
        <taxon>Eukaryota</taxon>
        <taxon>Metazoa</taxon>
        <taxon>Ecdysozoa</taxon>
        <taxon>Arthropoda</taxon>
        <taxon>Hexapoda</taxon>
        <taxon>Insecta</taxon>
        <taxon>Pterygota</taxon>
        <taxon>Neoptera</taxon>
        <taxon>Paraneoptera</taxon>
        <taxon>Hemiptera</taxon>
        <taxon>Heteroptera</taxon>
        <taxon>Panheteroptera</taxon>
        <taxon>Cimicomorpha</taxon>
        <taxon>Miridae</taxon>
        <taxon>Dicyphina</taxon>
        <taxon>Nesidiocoris</taxon>
    </lineage>
</organism>
<keyword evidence="3" id="KW-1185">Reference proteome</keyword>
<proteinExistence type="predicted"/>
<feature type="region of interest" description="Disordered" evidence="1">
    <location>
        <begin position="37"/>
        <end position="71"/>
    </location>
</feature>